<dbReference type="SUPFAM" id="SSF53474">
    <property type="entry name" value="alpha/beta-Hydrolases"/>
    <property type="match status" value="1"/>
</dbReference>
<dbReference type="PANTHER" id="PTHR43798">
    <property type="entry name" value="MONOACYLGLYCEROL LIPASE"/>
    <property type="match status" value="1"/>
</dbReference>
<dbReference type="GO" id="GO:0016020">
    <property type="term" value="C:membrane"/>
    <property type="evidence" value="ECO:0007669"/>
    <property type="project" value="TreeGrafter"/>
</dbReference>
<accession>A0A1B3B917</accession>
<dbReference type="GO" id="GO:0046464">
    <property type="term" value="P:acylglycerol catabolic process"/>
    <property type="evidence" value="ECO:0007669"/>
    <property type="project" value="TreeGrafter"/>
</dbReference>
<feature type="domain" description="AB hydrolase-1" evidence="1">
    <location>
        <begin position="95"/>
        <end position="257"/>
    </location>
</feature>
<protein>
    <recommendedName>
        <fullName evidence="1">AB hydrolase-1 domain-containing protein</fullName>
    </recommendedName>
</protein>
<organism evidence="2 3">
    <name type="scientific">Kangiella sediminilitoris</name>
    <dbReference type="NCBI Taxonomy" id="1144748"/>
    <lineage>
        <taxon>Bacteria</taxon>
        <taxon>Pseudomonadati</taxon>
        <taxon>Pseudomonadota</taxon>
        <taxon>Gammaproteobacteria</taxon>
        <taxon>Kangiellales</taxon>
        <taxon>Kangiellaceae</taxon>
        <taxon>Kangiella</taxon>
    </lineage>
</organism>
<gene>
    <name evidence="2" type="ORF">KS2013_573</name>
</gene>
<evidence type="ECO:0000259" key="1">
    <source>
        <dbReference type="Pfam" id="PF00561"/>
    </source>
</evidence>
<dbReference type="GO" id="GO:0047372">
    <property type="term" value="F:monoacylglycerol lipase activity"/>
    <property type="evidence" value="ECO:0007669"/>
    <property type="project" value="TreeGrafter"/>
</dbReference>
<dbReference type="EMBL" id="CP012418">
    <property type="protein sequence ID" value="AOE49297.1"/>
    <property type="molecule type" value="Genomic_DNA"/>
</dbReference>
<name>A0A1B3B917_9GAMM</name>
<dbReference type="Pfam" id="PF00561">
    <property type="entry name" value="Abhydrolase_1"/>
    <property type="match status" value="1"/>
</dbReference>
<dbReference type="InterPro" id="IPR000073">
    <property type="entry name" value="AB_hydrolase_1"/>
</dbReference>
<dbReference type="Proteomes" id="UP000094147">
    <property type="component" value="Chromosome"/>
</dbReference>
<dbReference type="KEGG" id="ksd:KS2013_573"/>
<dbReference type="InterPro" id="IPR029058">
    <property type="entry name" value="AB_hydrolase_fold"/>
</dbReference>
<evidence type="ECO:0000313" key="2">
    <source>
        <dbReference type="EMBL" id="AOE49297.1"/>
    </source>
</evidence>
<dbReference type="AlphaFoldDB" id="A0A1B3B917"/>
<proteinExistence type="predicted"/>
<dbReference type="Gene3D" id="3.40.50.1820">
    <property type="entry name" value="alpha/beta hydrolase"/>
    <property type="match status" value="1"/>
</dbReference>
<sequence>MSSAQSNIENKVDLKGNTKQSNHPVAKALHIFFKAGDRFFVNKAGEIASNLWFKPRKFKISTHERNIVEQAEIASFSLSQNKQVTYYRWGKSKKTILLVHGWEGRASQFYKMIQHLIKNDYSVISFDAPGHGSSQGKDSDIIEFHQIMLHLQKIFGSFDGVIAHSFGAICASYSINNGLESDKIVTISTPSHFKGLVYKFQVILGLTDNVTDRLCKNIESRFSEHHGDIWQNFSAYVNARRASAKALIVHDKNDKEVPYEESVLIDENWTDSQLLLTEGLGHKRILKDEATINSITEFLANTQASETMLN</sequence>
<dbReference type="InterPro" id="IPR050266">
    <property type="entry name" value="AB_hydrolase_sf"/>
</dbReference>
<evidence type="ECO:0000313" key="3">
    <source>
        <dbReference type="Proteomes" id="UP000094147"/>
    </source>
</evidence>
<reference evidence="3" key="1">
    <citation type="submission" date="2015-08" db="EMBL/GenBank/DDBJ databases">
        <authorList>
            <person name="Kim K.M."/>
        </authorList>
    </citation>
    <scope>NUCLEOTIDE SEQUENCE [LARGE SCALE GENOMIC DNA]</scope>
    <source>
        <strain evidence="3">KCTC 23892</strain>
    </source>
</reference>
<dbReference type="PANTHER" id="PTHR43798:SF33">
    <property type="entry name" value="HYDROLASE, PUTATIVE (AFU_ORTHOLOGUE AFUA_2G14860)-RELATED"/>
    <property type="match status" value="1"/>
</dbReference>
<dbReference type="STRING" id="1144748.KS2013_573"/>
<keyword evidence="3" id="KW-1185">Reference proteome</keyword>